<evidence type="ECO:0000259" key="2">
    <source>
        <dbReference type="Pfam" id="PF00350"/>
    </source>
</evidence>
<dbReference type="Pfam" id="PF00350">
    <property type="entry name" value="Dynamin_N"/>
    <property type="match status" value="1"/>
</dbReference>
<dbReference type="EMBL" id="BDSP01000039">
    <property type="protein sequence ID" value="GAX11283.1"/>
    <property type="molecule type" value="Genomic_DNA"/>
</dbReference>
<dbReference type="PANTHER" id="PTHR43681:SF1">
    <property type="entry name" value="SARCALUMENIN"/>
    <property type="match status" value="1"/>
</dbReference>
<sequence length="463" mass="51105">MDQCQALYQSLLPLNEKLHGPLDAIYPSMALPAVLLVGNHSSGKSSFINHVLGRQIQKAGVAPTDDAFTIIAPGPEDRDQDGPALIGDPDWGFSPLRQFGPTLIHHSLLKIRRDLNANFIMIDTPGMIDSPGNATGFLGKTPMDRGYDFQGVLRWMAERADVVCLFFDPDKPGTTGETLSVLLHSLSGMDHKLLIVLNKADQFEKMHDFARAYGSLCWNLSKVIPRKDLPRIYTMCLPSTTSNDKIDATPPSVSVLQQDLETARHEVVEQIRQAPARRVDNVITLLYDSCCLLEMQAKLLQDWHARKSKLFWKAVQQVTGVLTMGSAATVLWHTTTAATVSSAAAVTSGMAATVLLSTSGLMWYHSTALQAWTEQSQTATELSAAFSRTHAREIQNGDEYTAAVWQRLRHTLPTALSQSPSKPSAKDIQFLQSILHEQIPALRRQVSPQHYGKSSNENNDKNE</sequence>
<dbReference type="OrthoDB" id="1716625at2759"/>
<dbReference type="Proteomes" id="UP000198406">
    <property type="component" value="Unassembled WGS sequence"/>
</dbReference>
<feature type="region of interest" description="Disordered" evidence="1">
    <location>
        <begin position="442"/>
        <end position="463"/>
    </location>
</feature>
<keyword evidence="4" id="KW-1185">Reference proteome</keyword>
<protein>
    <recommendedName>
        <fullName evidence="2">Dynamin N-terminal domain-containing protein</fullName>
    </recommendedName>
</protein>
<evidence type="ECO:0000313" key="3">
    <source>
        <dbReference type="EMBL" id="GAX11283.1"/>
    </source>
</evidence>
<dbReference type="PANTHER" id="PTHR43681">
    <property type="entry name" value="TRANSMEMBRANE GTPASE FZO"/>
    <property type="match status" value="1"/>
</dbReference>
<evidence type="ECO:0000313" key="4">
    <source>
        <dbReference type="Proteomes" id="UP000198406"/>
    </source>
</evidence>
<dbReference type="InterPro" id="IPR027417">
    <property type="entry name" value="P-loop_NTPase"/>
</dbReference>
<dbReference type="InterPro" id="IPR045063">
    <property type="entry name" value="Dynamin_N"/>
</dbReference>
<dbReference type="SUPFAM" id="SSF52540">
    <property type="entry name" value="P-loop containing nucleoside triphosphate hydrolases"/>
    <property type="match status" value="1"/>
</dbReference>
<dbReference type="InParanoid" id="A0A1Z5JBA4"/>
<gene>
    <name evidence="3" type="ORF">FisN_7Lh387</name>
</gene>
<organism evidence="3 4">
    <name type="scientific">Fistulifera solaris</name>
    <name type="common">Oleaginous diatom</name>
    <dbReference type="NCBI Taxonomy" id="1519565"/>
    <lineage>
        <taxon>Eukaryota</taxon>
        <taxon>Sar</taxon>
        <taxon>Stramenopiles</taxon>
        <taxon>Ochrophyta</taxon>
        <taxon>Bacillariophyta</taxon>
        <taxon>Bacillariophyceae</taxon>
        <taxon>Bacillariophycidae</taxon>
        <taxon>Naviculales</taxon>
        <taxon>Naviculaceae</taxon>
        <taxon>Fistulifera</taxon>
    </lineage>
</organism>
<evidence type="ECO:0000256" key="1">
    <source>
        <dbReference type="SAM" id="MobiDB-lite"/>
    </source>
</evidence>
<name>A0A1Z5JBA4_FISSO</name>
<reference evidence="3 4" key="1">
    <citation type="journal article" date="2015" name="Plant Cell">
        <title>Oil accumulation by the oleaginous diatom Fistulifera solaris as revealed by the genome and transcriptome.</title>
        <authorList>
            <person name="Tanaka T."/>
            <person name="Maeda Y."/>
            <person name="Veluchamy A."/>
            <person name="Tanaka M."/>
            <person name="Abida H."/>
            <person name="Marechal E."/>
            <person name="Bowler C."/>
            <person name="Muto M."/>
            <person name="Sunaga Y."/>
            <person name="Tanaka M."/>
            <person name="Yoshino T."/>
            <person name="Taniguchi T."/>
            <person name="Fukuda Y."/>
            <person name="Nemoto M."/>
            <person name="Matsumoto M."/>
            <person name="Wong P.S."/>
            <person name="Aburatani S."/>
            <person name="Fujibuchi W."/>
        </authorList>
    </citation>
    <scope>NUCLEOTIDE SEQUENCE [LARGE SCALE GENOMIC DNA]</scope>
    <source>
        <strain evidence="3 4">JPCC DA0580</strain>
    </source>
</reference>
<feature type="compositionally biased region" description="Polar residues" evidence="1">
    <location>
        <begin position="446"/>
        <end position="457"/>
    </location>
</feature>
<accession>A0A1Z5JBA4</accession>
<proteinExistence type="predicted"/>
<feature type="domain" description="Dynamin N-terminal" evidence="2">
    <location>
        <begin position="34"/>
        <end position="199"/>
    </location>
</feature>
<dbReference type="AlphaFoldDB" id="A0A1Z5JBA4"/>
<dbReference type="InterPro" id="IPR051943">
    <property type="entry name" value="TRAFAC_Dynamin-like_GTPase"/>
</dbReference>
<comment type="caution">
    <text evidence="3">The sequence shown here is derived from an EMBL/GenBank/DDBJ whole genome shotgun (WGS) entry which is preliminary data.</text>
</comment>
<dbReference type="Gene3D" id="3.40.50.300">
    <property type="entry name" value="P-loop containing nucleotide triphosphate hydrolases"/>
    <property type="match status" value="1"/>
</dbReference>